<name>A0A4T0G0L4_9BASI</name>
<dbReference type="AlphaFoldDB" id="A0A4T0G0L4"/>
<dbReference type="PANTHER" id="PTHR36535:SF1">
    <property type="entry name" value="DUF1772 DOMAIN-CONTAINING PROTEIN"/>
    <property type="match status" value="1"/>
</dbReference>
<dbReference type="Pfam" id="PF08592">
    <property type="entry name" value="Anthrone_oxy"/>
    <property type="match status" value="1"/>
</dbReference>
<feature type="transmembrane region" description="Helical" evidence="1">
    <location>
        <begin position="12"/>
        <end position="37"/>
    </location>
</feature>
<accession>A0A4T0G0L4</accession>
<evidence type="ECO:0000313" key="3">
    <source>
        <dbReference type="Proteomes" id="UP000310189"/>
    </source>
</evidence>
<comment type="caution">
    <text evidence="2">The sequence shown here is derived from an EMBL/GenBank/DDBJ whole genome shotgun (WGS) entry which is preliminary data.</text>
</comment>
<dbReference type="OrthoDB" id="5954308at2759"/>
<feature type="transmembrane region" description="Helical" evidence="1">
    <location>
        <begin position="87"/>
        <end position="106"/>
    </location>
</feature>
<keyword evidence="1" id="KW-1133">Transmembrane helix</keyword>
<dbReference type="InterPro" id="IPR013901">
    <property type="entry name" value="Anthrone_oxy"/>
</dbReference>
<protein>
    <recommendedName>
        <fullName evidence="4">DUF1772 domain-containing protein</fullName>
    </recommendedName>
</protein>
<organism evidence="2 3">
    <name type="scientific">Wallemia hederae</name>
    <dbReference type="NCBI Taxonomy" id="1540922"/>
    <lineage>
        <taxon>Eukaryota</taxon>
        <taxon>Fungi</taxon>
        <taxon>Dikarya</taxon>
        <taxon>Basidiomycota</taxon>
        <taxon>Wallemiomycotina</taxon>
        <taxon>Wallemiomycetes</taxon>
        <taxon>Wallemiales</taxon>
        <taxon>Wallemiaceae</taxon>
        <taxon>Wallemia</taxon>
    </lineage>
</organism>
<keyword evidence="1" id="KW-0812">Transmembrane</keyword>
<reference evidence="2 3" key="1">
    <citation type="submission" date="2019-03" db="EMBL/GenBank/DDBJ databases">
        <title>Sequencing 23 genomes of Wallemia ichthyophaga.</title>
        <authorList>
            <person name="Gostincar C."/>
        </authorList>
    </citation>
    <scope>NUCLEOTIDE SEQUENCE [LARGE SCALE GENOMIC DNA]</scope>
    <source>
        <strain evidence="2 3">EXF-5753</strain>
    </source>
</reference>
<evidence type="ECO:0000313" key="2">
    <source>
        <dbReference type="EMBL" id="TIA92896.1"/>
    </source>
</evidence>
<dbReference type="EMBL" id="SPNW01000004">
    <property type="protein sequence ID" value="TIA92896.1"/>
    <property type="molecule type" value="Genomic_DNA"/>
</dbReference>
<gene>
    <name evidence="2" type="ORF">E3P99_00399</name>
</gene>
<proteinExistence type="predicted"/>
<sequence length="158" mass="17153">MPLSATPSTPSLLLAIGTGFAGITTGLTLSWPVIWYGPLEKSSNSETVRLLHGSYKNATRCIPPMLLATTAFFCASKYSSHKTLVSLPALFAFINIPWTFLAVFPVNAQLFRKEADPVSVVDKDNSVNALLKKWMYVHSARILFAASATVLGLAELLH</sequence>
<dbReference type="Proteomes" id="UP000310189">
    <property type="component" value="Unassembled WGS sequence"/>
</dbReference>
<dbReference type="PANTHER" id="PTHR36535">
    <property type="entry name" value="YALI0E30327P"/>
    <property type="match status" value="1"/>
</dbReference>
<keyword evidence="1" id="KW-0472">Membrane</keyword>
<keyword evidence="3" id="KW-1185">Reference proteome</keyword>
<evidence type="ECO:0000256" key="1">
    <source>
        <dbReference type="SAM" id="Phobius"/>
    </source>
</evidence>
<evidence type="ECO:0008006" key="4">
    <source>
        <dbReference type="Google" id="ProtNLM"/>
    </source>
</evidence>